<comment type="caution">
    <text evidence="6">The sequence shown here is derived from an EMBL/GenBank/DDBJ whole genome shotgun (WGS) entry which is preliminary data.</text>
</comment>
<proteinExistence type="predicted"/>
<evidence type="ECO:0000256" key="2">
    <source>
        <dbReference type="ARBA" id="ARBA00023125"/>
    </source>
</evidence>
<dbReference type="SUPFAM" id="SSF46689">
    <property type="entry name" value="Homeodomain-like"/>
    <property type="match status" value="1"/>
</dbReference>
<keyword evidence="1" id="KW-0805">Transcription regulation</keyword>
<dbReference type="EMBL" id="FXTY01000001">
    <property type="protein sequence ID" value="SMP08427.1"/>
    <property type="molecule type" value="Genomic_DNA"/>
</dbReference>
<evidence type="ECO:0000313" key="7">
    <source>
        <dbReference type="Proteomes" id="UP001157961"/>
    </source>
</evidence>
<name>A0ABY1NFU6_9RHOB</name>
<evidence type="ECO:0000256" key="4">
    <source>
        <dbReference type="PROSITE-ProRule" id="PRU00335"/>
    </source>
</evidence>
<dbReference type="Proteomes" id="UP001157961">
    <property type="component" value="Unassembled WGS sequence"/>
</dbReference>
<evidence type="ECO:0000256" key="3">
    <source>
        <dbReference type="ARBA" id="ARBA00023163"/>
    </source>
</evidence>
<dbReference type="InterPro" id="IPR050109">
    <property type="entry name" value="HTH-type_TetR-like_transc_reg"/>
</dbReference>
<organism evidence="6 7">
    <name type="scientific">Shimia sagamensis</name>
    <dbReference type="NCBI Taxonomy" id="1566352"/>
    <lineage>
        <taxon>Bacteria</taxon>
        <taxon>Pseudomonadati</taxon>
        <taxon>Pseudomonadota</taxon>
        <taxon>Alphaproteobacteria</taxon>
        <taxon>Rhodobacterales</taxon>
        <taxon>Roseobacteraceae</taxon>
    </lineage>
</organism>
<accession>A0ABY1NFU6</accession>
<sequence length="161" mass="17507">MPKIVDHDAHRADLALRAASYFSEHGYGGVSMRKVAAHLGVSKSALYHYFPTKEALFLATTKEVMKSVAVPQVGGTTQAAQIQALTEAMAPTFGSEMALLFDYLRGKSADEIAQDEAMQVSVAAHRAAVAEIVGEEATQETLERMMGRLLIGYFRGENRET</sequence>
<dbReference type="InterPro" id="IPR009057">
    <property type="entry name" value="Homeodomain-like_sf"/>
</dbReference>
<keyword evidence="2 4" id="KW-0238">DNA-binding</keyword>
<keyword evidence="7" id="KW-1185">Reference proteome</keyword>
<evidence type="ECO:0000256" key="1">
    <source>
        <dbReference type="ARBA" id="ARBA00023015"/>
    </source>
</evidence>
<dbReference type="PANTHER" id="PTHR30055:SF234">
    <property type="entry name" value="HTH-TYPE TRANSCRIPTIONAL REGULATOR BETI"/>
    <property type="match status" value="1"/>
</dbReference>
<dbReference type="Pfam" id="PF00440">
    <property type="entry name" value="TetR_N"/>
    <property type="match status" value="1"/>
</dbReference>
<evidence type="ECO:0000259" key="5">
    <source>
        <dbReference type="PROSITE" id="PS50977"/>
    </source>
</evidence>
<dbReference type="PANTHER" id="PTHR30055">
    <property type="entry name" value="HTH-TYPE TRANSCRIPTIONAL REGULATOR RUTR"/>
    <property type="match status" value="1"/>
</dbReference>
<evidence type="ECO:0000313" key="6">
    <source>
        <dbReference type="EMBL" id="SMP08427.1"/>
    </source>
</evidence>
<protein>
    <submittedName>
        <fullName evidence="6">Transcriptional regulator, TetR family</fullName>
    </submittedName>
</protein>
<dbReference type="RefSeq" id="WP_283424721.1">
    <property type="nucleotide sequence ID" value="NZ_FXTY01000001.1"/>
</dbReference>
<dbReference type="PROSITE" id="PS50977">
    <property type="entry name" value="HTH_TETR_2"/>
    <property type="match status" value="1"/>
</dbReference>
<gene>
    <name evidence="6" type="ORF">SAMN06265373_101889</name>
</gene>
<dbReference type="PRINTS" id="PR00455">
    <property type="entry name" value="HTHTETR"/>
</dbReference>
<keyword evidence="3" id="KW-0804">Transcription</keyword>
<dbReference type="InterPro" id="IPR001647">
    <property type="entry name" value="HTH_TetR"/>
</dbReference>
<feature type="DNA-binding region" description="H-T-H motif" evidence="4">
    <location>
        <begin position="31"/>
        <end position="50"/>
    </location>
</feature>
<reference evidence="6 7" key="1">
    <citation type="submission" date="2017-05" db="EMBL/GenBank/DDBJ databases">
        <authorList>
            <person name="Varghese N."/>
            <person name="Submissions S."/>
        </authorList>
    </citation>
    <scope>NUCLEOTIDE SEQUENCE [LARGE SCALE GENOMIC DNA]</scope>
    <source>
        <strain evidence="6 7">DSM 29734</strain>
    </source>
</reference>
<dbReference type="Gene3D" id="1.10.357.10">
    <property type="entry name" value="Tetracycline Repressor, domain 2"/>
    <property type="match status" value="1"/>
</dbReference>
<feature type="domain" description="HTH tetR-type" evidence="5">
    <location>
        <begin position="8"/>
        <end position="68"/>
    </location>
</feature>